<reference evidence="1" key="2">
    <citation type="submission" date="2004-02" db="EMBL/GenBank/DDBJ databases">
        <authorList>
            <consortium name="Genoscope"/>
            <consortium name="Whitehead Institute Centre for Genome Research"/>
        </authorList>
    </citation>
    <scope>NUCLEOTIDE SEQUENCE</scope>
</reference>
<sequence length="83" mass="9475">MVQDEAKAAVNSRERLSQELHTKQAQVCSLEGQLDAARTLNNKLSQEVKRLESQDISVNYKFVLIEPMVSSNFLIRCGYVYKI</sequence>
<name>Q4RPA9_TETNG</name>
<accession>Q4RPA9</accession>
<organism evidence="1">
    <name type="scientific">Tetraodon nigroviridis</name>
    <name type="common">Spotted green pufferfish</name>
    <name type="synonym">Chelonodon nigroviridis</name>
    <dbReference type="NCBI Taxonomy" id="99883"/>
    <lineage>
        <taxon>Eukaryota</taxon>
        <taxon>Metazoa</taxon>
        <taxon>Chordata</taxon>
        <taxon>Craniata</taxon>
        <taxon>Vertebrata</taxon>
        <taxon>Euteleostomi</taxon>
        <taxon>Actinopterygii</taxon>
        <taxon>Neopterygii</taxon>
        <taxon>Teleostei</taxon>
        <taxon>Neoteleostei</taxon>
        <taxon>Acanthomorphata</taxon>
        <taxon>Eupercaria</taxon>
        <taxon>Tetraodontiformes</taxon>
        <taxon>Tetradontoidea</taxon>
        <taxon>Tetraodontidae</taxon>
        <taxon>Tetraodon</taxon>
    </lineage>
</organism>
<gene>
    <name evidence="1" type="ORF">GSTENG00031193001</name>
</gene>
<comment type="caution">
    <text evidence="1">The sequence shown here is derived from an EMBL/GenBank/DDBJ whole genome shotgun (WGS) entry which is preliminary data.</text>
</comment>
<dbReference type="KEGG" id="tng:GSTEN00031193G001"/>
<dbReference type="EMBL" id="CAAE01015008">
    <property type="protein sequence ID" value="CAG09773.1"/>
    <property type="molecule type" value="Genomic_DNA"/>
</dbReference>
<evidence type="ECO:0000313" key="1">
    <source>
        <dbReference type="EMBL" id="CAG09773.1"/>
    </source>
</evidence>
<dbReference type="AlphaFoldDB" id="Q4RPA9"/>
<protein>
    <submittedName>
        <fullName evidence="1">(spotted green pufferfish) hypothetical protein</fullName>
    </submittedName>
</protein>
<dbReference type="OrthoDB" id="10255522at2759"/>
<reference evidence="1" key="1">
    <citation type="journal article" date="2004" name="Nature">
        <title>Genome duplication in the teleost fish Tetraodon nigroviridis reveals the early vertebrate proto-karyotype.</title>
        <authorList>
            <person name="Jaillon O."/>
            <person name="Aury J.-M."/>
            <person name="Brunet F."/>
            <person name="Petit J.-L."/>
            <person name="Stange-Thomann N."/>
            <person name="Mauceli E."/>
            <person name="Bouneau L."/>
            <person name="Fischer C."/>
            <person name="Ozouf-Costaz C."/>
            <person name="Bernot A."/>
            <person name="Nicaud S."/>
            <person name="Jaffe D."/>
            <person name="Fisher S."/>
            <person name="Lutfalla G."/>
            <person name="Dossat C."/>
            <person name="Segurens B."/>
            <person name="Dasilva C."/>
            <person name="Salanoubat M."/>
            <person name="Levy M."/>
            <person name="Boudet N."/>
            <person name="Castellano S."/>
            <person name="Anthouard V."/>
            <person name="Jubin C."/>
            <person name="Castelli V."/>
            <person name="Katinka M."/>
            <person name="Vacherie B."/>
            <person name="Biemont C."/>
            <person name="Skalli Z."/>
            <person name="Cattolico L."/>
            <person name="Poulain J."/>
            <person name="De Berardinis V."/>
            <person name="Cruaud C."/>
            <person name="Duprat S."/>
            <person name="Brottier P."/>
            <person name="Coutanceau J.-P."/>
            <person name="Gouzy J."/>
            <person name="Parra G."/>
            <person name="Lardier G."/>
            <person name="Chapple C."/>
            <person name="McKernan K.J."/>
            <person name="McEwan P."/>
            <person name="Bosak S."/>
            <person name="Kellis M."/>
            <person name="Volff J.-N."/>
            <person name="Guigo R."/>
            <person name="Zody M.C."/>
            <person name="Mesirov J."/>
            <person name="Lindblad-Toh K."/>
            <person name="Birren B."/>
            <person name="Nusbaum C."/>
            <person name="Kahn D."/>
            <person name="Robinson-Rechavi M."/>
            <person name="Laudet V."/>
            <person name="Schachter V."/>
            <person name="Quetier F."/>
            <person name="Saurin W."/>
            <person name="Scarpelli C."/>
            <person name="Wincker P."/>
            <person name="Lander E.S."/>
            <person name="Weissenbach J."/>
            <person name="Roest Crollius H."/>
        </authorList>
    </citation>
    <scope>NUCLEOTIDE SEQUENCE [LARGE SCALE GENOMIC DNA]</scope>
</reference>
<proteinExistence type="predicted"/>